<organism evidence="3 4">
    <name type="scientific">Aneurinibacillus soli</name>
    <dbReference type="NCBI Taxonomy" id="1500254"/>
    <lineage>
        <taxon>Bacteria</taxon>
        <taxon>Bacillati</taxon>
        <taxon>Bacillota</taxon>
        <taxon>Bacilli</taxon>
        <taxon>Bacillales</taxon>
        <taxon>Paenibacillaceae</taxon>
        <taxon>Aneurinibacillus group</taxon>
        <taxon>Aneurinibacillus</taxon>
    </lineage>
</organism>
<evidence type="ECO:0000313" key="4">
    <source>
        <dbReference type="Proteomes" id="UP000217696"/>
    </source>
</evidence>
<sequence>MLDGEEVIFLEYVLPIIVVAGAILILSCLKPIEPTFSKVDWSQRRKCQSNPEKLMFDALAKWDVVILTQVPIKQYQIDLFLPKYKLAIECDSIFHDTPEAQERDRKKDVAITEAGWKVIRVRDEEIKKDMTGVLSKVAQAMDWTPEEANKKDDESAIKDQIQQKASR</sequence>
<evidence type="ECO:0000256" key="2">
    <source>
        <dbReference type="SAM" id="Phobius"/>
    </source>
</evidence>
<dbReference type="SUPFAM" id="SSF52980">
    <property type="entry name" value="Restriction endonuclease-like"/>
    <property type="match status" value="1"/>
</dbReference>
<dbReference type="InterPro" id="IPR049468">
    <property type="entry name" value="Restrct_endonuc-II-like_dom"/>
</dbReference>
<protein>
    <submittedName>
        <fullName evidence="3">Uncharacterized protein</fullName>
    </submittedName>
</protein>
<keyword evidence="2" id="KW-1133">Transmembrane helix</keyword>
<feature type="compositionally biased region" description="Basic and acidic residues" evidence="1">
    <location>
        <begin position="147"/>
        <end position="157"/>
    </location>
</feature>
<dbReference type="EMBL" id="AP017312">
    <property type="protein sequence ID" value="BAU28182.1"/>
    <property type="molecule type" value="Genomic_DNA"/>
</dbReference>
<dbReference type="RefSeq" id="WP_146226540.1">
    <property type="nucleotide sequence ID" value="NZ_AP017312.1"/>
</dbReference>
<keyword evidence="2" id="KW-0812">Transmembrane</keyword>
<dbReference type="KEGG" id="asoc:CB4_02356"/>
<feature type="region of interest" description="Disordered" evidence="1">
    <location>
        <begin position="144"/>
        <end position="167"/>
    </location>
</feature>
<dbReference type="Gene3D" id="3.40.960.10">
    <property type="entry name" value="VSR Endonuclease"/>
    <property type="match status" value="1"/>
</dbReference>
<dbReference type="PANTHER" id="PTHR38590:SF1">
    <property type="entry name" value="BLL0828 PROTEIN"/>
    <property type="match status" value="1"/>
</dbReference>
<dbReference type="OrthoDB" id="9757917at2"/>
<proteinExistence type="predicted"/>
<keyword evidence="2" id="KW-0472">Membrane</keyword>
<dbReference type="Pfam" id="PF18741">
    <property type="entry name" value="MTES_1575"/>
    <property type="match status" value="1"/>
</dbReference>
<evidence type="ECO:0000313" key="3">
    <source>
        <dbReference type="EMBL" id="BAU28182.1"/>
    </source>
</evidence>
<keyword evidence="4" id="KW-1185">Reference proteome</keyword>
<gene>
    <name evidence="3" type="ORF">CB4_02356</name>
</gene>
<feature type="transmembrane region" description="Helical" evidence="2">
    <location>
        <begin position="12"/>
        <end position="29"/>
    </location>
</feature>
<name>A0A0U5B9C4_9BACL</name>
<evidence type="ECO:0000256" key="1">
    <source>
        <dbReference type="SAM" id="MobiDB-lite"/>
    </source>
</evidence>
<dbReference type="InterPro" id="IPR047216">
    <property type="entry name" value="Endonuclease_DUF559_bact"/>
</dbReference>
<accession>A0A0U5B9C4</accession>
<dbReference type="InterPro" id="IPR011335">
    <property type="entry name" value="Restrct_endonuc-II-like"/>
</dbReference>
<dbReference type="Proteomes" id="UP000217696">
    <property type="component" value="Chromosome"/>
</dbReference>
<reference evidence="3 4" key="1">
    <citation type="submission" date="2015-12" db="EMBL/GenBank/DDBJ databases">
        <title>Genome sequence of Aneurinibacillus soli.</title>
        <authorList>
            <person name="Lee J.S."/>
            <person name="Lee K.C."/>
            <person name="Kim K.K."/>
            <person name="Lee B.W."/>
        </authorList>
    </citation>
    <scope>NUCLEOTIDE SEQUENCE [LARGE SCALE GENOMIC DNA]</scope>
    <source>
        <strain evidence="3 4">CB4</strain>
    </source>
</reference>
<dbReference type="PANTHER" id="PTHR38590">
    <property type="entry name" value="BLL0828 PROTEIN"/>
    <property type="match status" value="1"/>
</dbReference>
<dbReference type="AlphaFoldDB" id="A0A0U5B9C4"/>